<feature type="region of interest" description="Disordered" evidence="1">
    <location>
        <begin position="370"/>
        <end position="417"/>
    </location>
</feature>
<keyword evidence="2" id="KW-0472">Membrane</keyword>
<evidence type="ECO:0000256" key="2">
    <source>
        <dbReference type="SAM" id="Phobius"/>
    </source>
</evidence>
<keyword evidence="2" id="KW-1133">Transmembrane helix</keyword>
<feature type="compositionally biased region" description="Basic and acidic residues" evidence="1">
    <location>
        <begin position="372"/>
        <end position="383"/>
    </location>
</feature>
<name>A0ABT6EUW8_9SYNE</name>
<keyword evidence="2" id="KW-0812">Transmembrane</keyword>
<evidence type="ECO:0000313" key="4">
    <source>
        <dbReference type="Proteomes" id="UP001154265"/>
    </source>
</evidence>
<feature type="region of interest" description="Disordered" evidence="1">
    <location>
        <begin position="285"/>
        <end position="351"/>
    </location>
</feature>
<dbReference type="EMBL" id="JAKKUT010000001">
    <property type="protein sequence ID" value="MDG2989637.1"/>
    <property type="molecule type" value="Genomic_DNA"/>
</dbReference>
<organism evidence="3 4">
    <name type="scientific">Candidatus Synechococcus calcipolaris G9</name>
    <dbReference type="NCBI Taxonomy" id="1497997"/>
    <lineage>
        <taxon>Bacteria</taxon>
        <taxon>Bacillati</taxon>
        <taxon>Cyanobacteriota</taxon>
        <taxon>Cyanophyceae</taxon>
        <taxon>Synechococcales</taxon>
        <taxon>Synechococcaceae</taxon>
        <taxon>Synechococcus</taxon>
    </lineage>
</organism>
<gene>
    <name evidence="3" type="ORF">L3556_01620</name>
</gene>
<keyword evidence="4" id="KW-1185">Reference proteome</keyword>
<protein>
    <submittedName>
        <fullName evidence="3">Uncharacterized protein</fullName>
    </submittedName>
</protein>
<sequence length="543" mass="58548">MSQPSLLDVARQGNPRAISLLLNAVLIPKQVKAIVTRSDAHLAVTLKSEKNISQPAAVTLIRTALEKLLLPDIEGVHIEARCLGIPLWEEEFLLVSQADNWNLTLGEMFESEPSPAVEPIQEKEEEPAQVEADPIEVIETIETSETYVTLSEMFSPEPPTAMVELSDGENSILDDIEIEIEQEIETFLGPLESSEEPLPEQDIENLEEIIATEPPLIAEYADDVAQSEDAELEHAELDNLENIEPTQIVEDAPNQPFAGLEEIIAADSAVMAETTLPDDGVEAELEIPEPEPPDDFQNYGEEDEPETSEPWPPVADEPDEPVLSQTLPQLPDPWLESGPAIAPDPTPDVAAPISEVDASVLPSEPAAMANEPKVEHSVKDFSDHPPQPTPPPATDLSTADAGIPQEQPLSVTPSGDITDEAAAEPALDSPNDSQDMDSPFEGVKFTVPTIEKVSRDGEAKVAGVAGMVMGLGFCATGLGSVIGLPMVVGGMWMLGDEEVLRGECPHCGQSLKVPLGKLWRFSCPSCQGLIQIKNGKFYAKAEF</sequence>
<reference evidence="3" key="1">
    <citation type="journal article" date="2022" name="Genome Biol. Evol.">
        <title>A New Gene Family Diagnostic for Intracellular Biomineralization of Amorphous Ca Carbonates by Cyanobacteria.</title>
        <authorList>
            <person name="Benzerara K."/>
            <person name="Duprat E."/>
            <person name="Bitard-Feildel T."/>
            <person name="Caumes G."/>
            <person name="Cassier-Chauvat C."/>
            <person name="Chauvat F."/>
            <person name="Dezi M."/>
            <person name="Diop S.I."/>
            <person name="Gaschignard G."/>
            <person name="Gorgen S."/>
            <person name="Gugger M."/>
            <person name="Lopez-Garcia P."/>
            <person name="Millet M."/>
            <person name="Skouri-Panet F."/>
            <person name="Moreira D."/>
            <person name="Callebaut I."/>
        </authorList>
    </citation>
    <scope>NUCLEOTIDE SEQUENCE</scope>
    <source>
        <strain evidence="3">G9</strain>
    </source>
</reference>
<dbReference type="RefSeq" id="WP_277865554.1">
    <property type="nucleotide sequence ID" value="NZ_JAKKUT010000001.1"/>
</dbReference>
<feature type="transmembrane region" description="Helical" evidence="2">
    <location>
        <begin position="461"/>
        <end position="484"/>
    </location>
</feature>
<dbReference type="Proteomes" id="UP001154265">
    <property type="component" value="Unassembled WGS sequence"/>
</dbReference>
<comment type="caution">
    <text evidence="3">The sequence shown here is derived from an EMBL/GenBank/DDBJ whole genome shotgun (WGS) entry which is preliminary data.</text>
</comment>
<evidence type="ECO:0000313" key="3">
    <source>
        <dbReference type="EMBL" id="MDG2989637.1"/>
    </source>
</evidence>
<evidence type="ECO:0000256" key="1">
    <source>
        <dbReference type="SAM" id="MobiDB-lite"/>
    </source>
</evidence>
<accession>A0ABT6EUW8</accession>
<reference evidence="3" key="2">
    <citation type="submission" date="2022-01" db="EMBL/GenBank/DDBJ databases">
        <authorList>
            <person name="Zivanovic Y."/>
            <person name="Moreira D."/>
            <person name="Lopez-Garcia P."/>
        </authorList>
    </citation>
    <scope>NUCLEOTIDE SEQUENCE</scope>
    <source>
        <strain evidence="3">G9</strain>
    </source>
</reference>
<feature type="compositionally biased region" description="Acidic residues" evidence="1">
    <location>
        <begin position="285"/>
        <end position="307"/>
    </location>
</feature>
<proteinExistence type="predicted"/>